<gene>
    <name evidence="4" type="ORF">D6D15_03775</name>
</gene>
<evidence type="ECO:0000256" key="1">
    <source>
        <dbReference type="ARBA" id="ARBA00006499"/>
    </source>
</evidence>
<dbReference type="SUPFAM" id="SSF53474">
    <property type="entry name" value="alpha/beta-Hydrolases"/>
    <property type="match status" value="1"/>
</dbReference>
<dbReference type="GO" id="GO:0052689">
    <property type="term" value="F:carboxylic ester hydrolase activity"/>
    <property type="evidence" value="ECO:0007669"/>
    <property type="project" value="TreeGrafter"/>
</dbReference>
<proteinExistence type="inferred from homology"/>
<comment type="caution">
    <text evidence="4">The sequence shown here is derived from an EMBL/GenBank/DDBJ whole genome shotgun (WGS) entry which is preliminary data.</text>
</comment>
<dbReference type="PANTHER" id="PTHR10655:SF63">
    <property type="entry name" value="PHOSPHOLIPASE_CARBOXYLESTERASE_THIOESTERASE DOMAIN-CONTAINING PROTEIN"/>
    <property type="match status" value="1"/>
</dbReference>
<dbReference type="EMBL" id="QZAR01000048">
    <property type="protein sequence ID" value="THW91586.1"/>
    <property type="molecule type" value="Genomic_DNA"/>
</dbReference>
<accession>A0A4S9BG89</accession>
<reference evidence="4 5" key="1">
    <citation type="submission" date="2018-10" db="EMBL/GenBank/DDBJ databases">
        <title>Fifty Aureobasidium pullulans genomes reveal a recombining polyextremotolerant generalist.</title>
        <authorList>
            <person name="Gostincar C."/>
            <person name="Turk M."/>
            <person name="Zajc J."/>
            <person name="Gunde-Cimerman N."/>
        </authorList>
    </citation>
    <scope>NUCLEOTIDE SEQUENCE [LARGE SCALE GENOMIC DNA]</scope>
    <source>
        <strain evidence="4 5">EXF-10507</strain>
    </source>
</reference>
<feature type="compositionally biased region" description="Low complexity" evidence="2">
    <location>
        <begin position="10"/>
        <end position="19"/>
    </location>
</feature>
<dbReference type="Proteomes" id="UP000304928">
    <property type="component" value="Unassembled WGS sequence"/>
</dbReference>
<feature type="region of interest" description="Disordered" evidence="2">
    <location>
        <begin position="1"/>
        <end position="35"/>
    </location>
</feature>
<organism evidence="4 5">
    <name type="scientific">Aureobasidium pullulans</name>
    <name type="common">Black yeast</name>
    <name type="synonym">Pullularia pullulans</name>
    <dbReference type="NCBI Taxonomy" id="5580"/>
    <lineage>
        <taxon>Eukaryota</taxon>
        <taxon>Fungi</taxon>
        <taxon>Dikarya</taxon>
        <taxon>Ascomycota</taxon>
        <taxon>Pezizomycotina</taxon>
        <taxon>Dothideomycetes</taxon>
        <taxon>Dothideomycetidae</taxon>
        <taxon>Dothideales</taxon>
        <taxon>Saccotheciaceae</taxon>
        <taxon>Aureobasidium</taxon>
    </lineage>
</organism>
<evidence type="ECO:0000259" key="3">
    <source>
        <dbReference type="Pfam" id="PF02230"/>
    </source>
</evidence>
<dbReference type="PANTHER" id="PTHR10655">
    <property type="entry name" value="LYSOPHOSPHOLIPASE-RELATED"/>
    <property type="match status" value="1"/>
</dbReference>
<dbReference type="GO" id="GO:0008474">
    <property type="term" value="F:palmitoyl-(protein) hydrolase activity"/>
    <property type="evidence" value="ECO:0007669"/>
    <property type="project" value="TreeGrafter"/>
</dbReference>
<dbReference type="Pfam" id="PF02230">
    <property type="entry name" value="Abhydrolase_2"/>
    <property type="match status" value="1"/>
</dbReference>
<name>A0A4S9BG89_AURPU</name>
<dbReference type="InterPro" id="IPR003140">
    <property type="entry name" value="PLipase/COase/thioEstase"/>
</dbReference>
<evidence type="ECO:0000313" key="5">
    <source>
        <dbReference type="Proteomes" id="UP000304928"/>
    </source>
</evidence>
<feature type="compositionally biased region" description="Polar residues" evidence="2">
    <location>
        <begin position="20"/>
        <end position="35"/>
    </location>
</feature>
<comment type="similarity">
    <text evidence="1">Belongs to the AB hydrolase superfamily. AB hydrolase 2 family.</text>
</comment>
<keyword evidence="4" id="KW-0378">Hydrolase</keyword>
<evidence type="ECO:0000313" key="4">
    <source>
        <dbReference type="EMBL" id="THW91586.1"/>
    </source>
</evidence>
<protein>
    <submittedName>
        <fullName evidence="4">Alpha/beta-hydrolase</fullName>
    </submittedName>
</protein>
<evidence type="ECO:0000256" key="2">
    <source>
        <dbReference type="SAM" id="MobiDB-lite"/>
    </source>
</evidence>
<feature type="domain" description="Phospholipase/carboxylesterase/thioesterase" evidence="3">
    <location>
        <begin position="37"/>
        <end position="255"/>
    </location>
</feature>
<dbReference type="InterPro" id="IPR050565">
    <property type="entry name" value="LYPA1-2/EST-like"/>
</dbReference>
<dbReference type="AlphaFoldDB" id="A0A4S9BG89"/>
<dbReference type="GO" id="GO:0005737">
    <property type="term" value="C:cytoplasm"/>
    <property type="evidence" value="ECO:0007669"/>
    <property type="project" value="TreeGrafter"/>
</dbReference>
<dbReference type="InterPro" id="IPR029058">
    <property type="entry name" value="AB_hydrolase_fold"/>
</dbReference>
<dbReference type="Gene3D" id="3.40.50.1820">
    <property type="entry name" value="alpha/beta hydrolase"/>
    <property type="match status" value="1"/>
</dbReference>
<sequence length="262" mass="29671">MNLRSHTTEETITYQTTYQPVSRNNTPSSPTAMSTSNTFVVQPTEAHTHTVIFLHGRDSVASEFAEEFFESQASDERTILSIYPSIKWVFPESGSLSSQRFDTEMSQWFDMWSTEHPHDKEDISRAGIEAAIPRITDLIEKEAKLVSPSHILMGGISQGSAVAIHALLHSKLQIGGYLGFSTWLPFYEEFNTQITTPVYLAHNRDDEIISISHGEKMRDTLQQLRAEVTWREYEEGGHWFNEPQGVDDIVAFLRRCGVTSPS</sequence>